<sequence length="148" mass="17281">MSLKKFAIRSVRSLVLVKLSGEWSMSTDLSYLSELAEHIARVKARKYCVFVDMRGWQLEQPVAHEVAKTDVRFDRRSQKGECWLQATPQQANYLVKFFSAVRFPLCRTVAKNEVIEWARELVDEDLVVTLDKWIDTDLRDIEKIFPSN</sequence>
<dbReference type="Proteomes" id="UP001142810">
    <property type="component" value="Unassembled WGS sequence"/>
</dbReference>
<reference evidence="1" key="1">
    <citation type="submission" date="2022-11" db="EMBL/GenBank/DDBJ databases">
        <title>Alteromonas sp. nov., isolated from sea water of the Qingdao.</title>
        <authorList>
            <person name="Wang Q."/>
        </authorList>
    </citation>
    <scope>NUCLEOTIDE SEQUENCE</scope>
    <source>
        <strain evidence="1">ASW11-7</strain>
    </source>
</reference>
<protein>
    <recommendedName>
        <fullName evidence="3">STAS/SEC14 domain-containing protein</fullName>
    </recommendedName>
</protein>
<evidence type="ECO:0000313" key="2">
    <source>
        <dbReference type="Proteomes" id="UP001142810"/>
    </source>
</evidence>
<organism evidence="1 2">
    <name type="scientific">Alteromonas aquimaris</name>
    <dbReference type="NCBI Taxonomy" id="2998417"/>
    <lineage>
        <taxon>Bacteria</taxon>
        <taxon>Pseudomonadati</taxon>
        <taxon>Pseudomonadota</taxon>
        <taxon>Gammaproteobacteria</taxon>
        <taxon>Alteromonadales</taxon>
        <taxon>Alteromonadaceae</taxon>
        <taxon>Alteromonas/Salinimonas group</taxon>
        <taxon>Alteromonas</taxon>
    </lineage>
</organism>
<evidence type="ECO:0000313" key="1">
    <source>
        <dbReference type="EMBL" id="MCW8109084.1"/>
    </source>
</evidence>
<comment type="caution">
    <text evidence="1">The sequence shown here is derived from an EMBL/GenBank/DDBJ whole genome shotgun (WGS) entry which is preliminary data.</text>
</comment>
<accession>A0ABT3P8N2</accession>
<dbReference type="RefSeq" id="WP_265617828.1">
    <property type="nucleotide sequence ID" value="NZ_JAPFRD010000011.1"/>
</dbReference>
<name>A0ABT3P8N2_9ALTE</name>
<evidence type="ECO:0008006" key="3">
    <source>
        <dbReference type="Google" id="ProtNLM"/>
    </source>
</evidence>
<keyword evidence="2" id="KW-1185">Reference proteome</keyword>
<gene>
    <name evidence="1" type="ORF">OPS25_11310</name>
</gene>
<dbReference type="EMBL" id="JAPFRD010000011">
    <property type="protein sequence ID" value="MCW8109084.1"/>
    <property type="molecule type" value="Genomic_DNA"/>
</dbReference>
<proteinExistence type="predicted"/>